<dbReference type="STRING" id="879212.DespoDRAFT_00143"/>
<dbReference type="PANTHER" id="PTHR30303:SF0">
    <property type="entry name" value="CARBAMOYL DEHYDRATASE HYPE"/>
    <property type="match status" value="1"/>
</dbReference>
<dbReference type="CDD" id="cd02197">
    <property type="entry name" value="HypE"/>
    <property type="match status" value="1"/>
</dbReference>
<gene>
    <name evidence="4" type="ORF">DespoDRAFT_00143</name>
</gene>
<dbReference type="InterPro" id="IPR036676">
    <property type="entry name" value="PurM-like_C_sf"/>
</dbReference>
<evidence type="ECO:0000256" key="1">
    <source>
        <dbReference type="ARBA" id="ARBA00006243"/>
    </source>
</evidence>
<accession>I5AY76</accession>
<reference evidence="4 5" key="2">
    <citation type="submission" date="2012-02" db="EMBL/GenBank/DDBJ databases">
        <title>Improved High-Quality Draft sequence of Desulfobacter postgatei 2ac9.</title>
        <authorList>
            <consortium name="US DOE Joint Genome Institute"/>
            <person name="Lucas S."/>
            <person name="Han J."/>
            <person name="Lapidus A."/>
            <person name="Cheng J.-F."/>
            <person name="Goodwin L."/>
            <person name="Pitluck S."/>
            <person name="Peters L."/>
            <person name="Ovchinnikova G."/>
            <person name="Held B."/>
            <person name="Detter J.C."/>
            <person name="Han C."/>
            <person name="Tapia R."/>
            <person name="Land M."/>
            <person name="Hauser L."/>
            <person name="Kyrpides N."/>
            <person name="Ivanova N."/>
            <person name="Pagani I."/>
            <person name="Orellana R."/>
            <person name="Lovley D."/>
            <person name="Woyke T."/>
        </authorList>
    </citation>
    <scope>NUCLEOTIDE SEQUENCE [LARGE SCALE GENOMIC DNA]</scope>
    <source>
        <strain evidence="4 5">2ac9</strain>
    </source>
</reference>
<dbReference type="InterPro" id="IPR036921">
    <property type="entry name" value="PurM-like_N_sf"/>
</dbReference>
<dbReference type="Pfam" id="PF02769">
    <property type="entry name" value="AIRS_C"/>
    <property type="match status" value="1"/>
</dbReference>
<dbReference type="NCBIfam" id="TIGR02124">
    <property type="entry name" value="hypE"/>
    <property type="match status" value="1"/>
</dbReference>
<dbReference type="InterPro" id="IPR011854">
    <property type="entry name" value="HypE"/>
</dbReference>
<dbReference type="InterPro" id="IPR016188">
    <property type="entry name" value="PurM-like_N"/>
</dbReference>
<organism evidence="4 5">
    <name type="scientific">Desulfobacter postgatei 2ac9</name>
    <dbReference type="NCBI Taxonomy" id="879212"/>
    <lineage>
        <taxon>Bacteria</taxon>
        <taxon>Pseudomonadati</taxon>
        <taxon>Thermodesulfobacteriota</taxon>
        <taxon>Desulfobacteria</taxon>
        <taxon>Desulfobacterales</taxon>
        <taxon>Desulfobacteraceae</taxon>
        <taxon>Desulfobacter</taxon>
    </lineage>
</organism>
<reference evidence="4 5" key="1">
    <citation type="submission" date="2011-09" db="EMBL/GenBank/DDBJ databases">
        <authorList>
            <consortium name="US DOE Joint Genome Institute (JGI-PGF)"/>
            <person name="Lucas S."/>
            <person name="Han J."/>
            <person name="Lapidus A."/>
            <person name="Cheng J.-F."/>
            <person name="Goodwin L."/>
            <person name="Pitluck S."/>
            <person name="Peters L."/>
            <person name="Land M.L."/>
            <person name="Hauser L."/>
            <person name="Orellana R."/>
            <person name="Lovley D."/>
            <person name="Woyke T.J."/>
        </authorList>
    </citation>
    <scope>NUCLEOTIDE SEQUENCE [LARGE SCALE GENOMIC DNA]</scope>
    <source>
        <strain evidence="4 5">2ac9</strain>
    </source>
</reference>
<dbReference type="GO" id="GO:0051604">
    <property type="term" value="P:protein maturation"/>
    <property type="evidence" value="ECO:0007669"/>
    <property type="project" value="TreeGrafter"/>
</dbReference>
<feature type="domain" description="PurM-like C-terminal" evidence="3">
    <location>
        <begin position="163"/>
        <end position="314"/>
    </location>
</feature>
<sequence>MNDNDTILLDHGAGGKVSHAMFSELILPLFDNGLLAKQDDGAIFEVPAGKLAFSTDSYTVDPIFFPGGDIGELAVNGTVNDVAMCGATPLYISVGLIIEEGMKISDLKRILQSMAGAAKKAGVRIVTGDTKVVPRGKVDKIFINTSGIGLIPAGVNVSGDRARPGDKVIVSGTIADHGVTILSEREGLKFDSDIKSDSAPLNHMVKAVLESGCSVHVLRDPTRGGVGTTLNEIAVQSKVGIQLFEDRLPVRGPVRGICEFLGFDPLYLANEGKLIAIVPGADAKKVLDIIRRDEFGKEAVIVGEVTDQDPGRVVLETLIGGTRIVDMLTGEQLPRIC</sequence>
<dbReference type="Gene3D" id="3.30.1330.10">
    <property type="entry name" value="PurM-like, N-terminal domain"/>
    <property type="match status" value="1"/>
</dbReference>
<name>I5AY76_9BACT</name>
<evidence type="ECO:0000259" key="3">
    <source>
        <dbReference type="Pfam" id="PF02769"/>
    </source>
</evidence>
<dbReference type="PANTHER" id="PTHR30303">
    <property type="entry name" value="HYDROGENASE ISOENZYMES FORMATION PROTEIN HYPE"/>
    <property type="match status" value="1"/>
</dbReference>
<dbReference type="AlphaFoldDB" id="I5AY76"/>
<proteinExistence type="inferred from homology"/>
<dbReference type="Pfam" id="PF00586">
    <property type="entry name" value="AIRS"/>
    <property type="match status" value="1"/>
</dbReference>
<feature type="domain" description="PurM-like N-terminal" evidence="2">
    <location>
        <begin position="39"/>
        <end position="151"/>
    </location>
</feature>
<evidence type="ECO:0000313" key="5">
    <source>
        <dbReference type="Proteomes" id="UP000005778"/>
    </source>
</evidence>
<dbReference type="Proteomes" id="UP000005778">
    <property type="component" value="Chromosome"/>
</dbReference>
<keyword evidence="5" id="KW-1185">Reference proteome</keyword>
<dbReference type="SUPFAM" id="SSF56042">
    <property type="entry name" value="PurM C-terminal domain-like"/>
    <property type="match status" value="1"/>
</dbReference>
<dbReference type="RefSeq" id="WP_004070551.1">
    <property type="nucleotide sequence ID" value="NZ_CM001488.1"/>
</dbReference>
<evidence type="ECO:0000259" key="2">
    <source>
        <dbReference type="Pfam" id="PF00586"/>
    </source>
</evidence>
<dbReference type="PIRSF" id="PIRSF005644">
    <property type="entry name" value="Hdrgns_mtr_HypE"/>
    <property type="match status" value="1"/>
</dbReference>
<dbReference type="Gene3D" id="3.90.650.10">
    <property type="entry name" value="PurM-like C-terminal domain"/>
    <property type="match status" value="1"/>
</dbReference>
<dbReference type="EMBL" id="CM001488">
    <property type="protein sequence ID" value="EIM62189.1"/>
    <property type="molecule type" value="Genomic_DNA"/>
</dbReference>
<dbReference type="OrthoDB" id="9801934at2"/>
<dbReference type="InterPro" id="IPR010918">
    <property type="entry name" value="PurM-like_C_dom"/>
</dbReference>
<evidence type="ECO:0000313" key="4">
    <source>
        <dbReference type="EMBL" id="EIM62189.1"/>
    </source>
</evidence>
<dbReference type="SUPFAM" id="SSF55326">
    <property type="entry name" value="PurM N-terminal domain-like"/>
    <property type="match status" value="1"/>
</dbReference>
<comment type="similarity">
    <text evidence="1">Belongs to the HypE family.</text>
</comment>
<dbReference type="eggNOG" id="COG0309">
    <property type="taxonomic scope" value="Bacteria"/>
</dbReference>
<dbReference type="HOGENOM" id="CLU_049733_0_0_7"/>
<protein>
    <submittedName>
        <fullName evidence="4">Hydrogenase expression/formation protein HypE</fullName>
    </submittedName>
</protein>